<dbReference type="OrthoDB" id="9778908at2"/>
<evidence type="ECO:0000256" key="6">
    <source>
        <dbReference type="ARBA" id="ARBA00022970"/>
    </source>
</evidence>
<keyword evidence="6" id="KW-0029">Amino-acid transport</keyword>
<dbReference type="Proteomes" id="UP000321638">
    <property type="component" value="Unassembled WGS sequence"/>
</dbReference>
<dbReference type="PANTHER" id="PTHR11795:SF371">
    <property type="entry name" value="HIGH-AFFINITY BRANCHED-CHAIN AMINO ACID TRANSPORT SYSTEM PERMEASE PROTEIN LIVH"/>
    <property type="match status" value="1"/>
</dbReference>
<dbReference type="GO" id="GO:0005304">
    <property type="term" value="F:L-valine transmembrane transporter activity"/>
    <property type="evidence" value="ECO:0007669"/>
    <property type="project" value="TreeGrafter"/>
</dbReference>
<evidence type="ECO:0000256" key="7">
    <source>
        <dbReference type="ARBA" id="ARBA00022989"/>
    </source>
</evidence>
<accession>A0A5C8PNY9</accession>
<sequence>MIAQLVIDGLLTGAVIALGAIGITLGLAILRFANFGYAELMTVGGYAALTAVLAYGGTGAPLGPFSFGGFLAVALAVGLVVTALVAVASDVVVFRPLRRRGAGPLVLIFASFGLALVLRHVVLLIFGTQPEYYSREIQMAVLLPGDVRVMPDQLLVLAITVLALVALWWLLNHTRMGLAMRAVAENTPLARACAIDPEMAIRWTWIVSGALGALAGTLFGLTVQLRPEMGANLLLPLFTAAVLGGVGSIPGAVIGGLLVGLAENLSVLVLPTSYKATVPFLIMLACFLLRPKGLFGK</sequence>
<evidence type="ECO:0000256" key="2">
    <source>
        <dbReference type="ARBA" id="ARBA00022448"/>
    </source>
</evidence>
<evidence type="ECO:0000256" key="9">
    <source>
        <dbReference type="ARBA" id="ARBA00037998"/>
    </source>
</evidence>
<dbReference type="AlphaFoldDB" id="A0A5C8PNY9"/>
<feature type="transmembrane region" description="Helical" evidence="10">
    <location>
        <begin position="233"/>
        <end position="259"/>
    </location>
</feature>
<keyword evidence="5 10" id="KW-0812">Transmembrane</keyword>
<name>A0A5C8PNY9_9HYPH</name>
<proteinExistence type="inferred from homology"/>
<keyword evidence="7 10" id="KW-1133">Transmembrane helix</keyword>
<dbReference type="CDD" id="cd06582">
    <property type="entry name" value="TM_PBP1_LivH_like"/>
    <property type="match status" value="1"/>
</dbReference>
<dbReference type="GO" id="GO:0005886">
    <property type="term" value="C:plasma membrane"/>
    <property type="evidence" value="ECO:0007669"/>
    <property type="project" value="UniProtKB-SubCell"/>
</dbReference>
<protein>
    <submittedName>
        <fullName evidence="11">Branched-chain amino acid ABC transporter permease</fullName>
    </submittedName>
</protein>
<dbReference type="GO" id="GO:0015808">
    <property type="term" value="P:L-alanine transport"/>
    <property type="evidence" value="ECO:0007669"/>
    <property type="project" value="TreeGrafter"/>
</dbReference>
<evidence type="ECO:0000256" key="5">
    <source>
        <dbReference type="ARBA" id="ARBA00022692"/>
    </source>
</evidence>
<evidence type="ECO:0000313" key="12">
    <source>
        <dbReference type="Proteomes" id="UP000321638"/>
    </source>
</evidence>
<reference evidence="11 12" key="1">
    <citation type="submission" date="2019-06" db="EMBL/GenBank/DDBJ databases">
        <title>New taxonomy in bacterial strain CC-CFT640, isolated from vineyard.</title>
        <authorList>
            <person name="Lin S.-Y."/>
            <person name="Tsai C.-F."/>
            <person name="Young C.-C."/>
        </authorList>
    </citation>
    <scope>NUCLEOTIDE SEQUENCE [LARGE SCALE GENOMIC DNA]</scope>
    <source>
        <strain evidence="11 12">CC-CFT640</strain>
    </source>
</reference>
<feature type="transmembrane region" description="Helical" evidence="10">
    <location>
        <begin position="154"/>
        <end position="171"/>
    </location>
</feature>
<evidence type="ECO:0000256" key="10">
    <source>
        <dbReference type="SAM" id="Phobius"/>
    </source>
</evidence>
<comment type="similarity">
    <text evidence="9">Belongs to the binding-protein-dependent transport system permease family. LivHM subfamily.</text>
</comment>
<keyword evidence="3" id="KW-1003">Cell membrane</keyword>
<dbReference type="Pfam" id="PF02653">
    <property type="entry name" value="BPD_transp_2"/>
    <property type="match status" value="1"/>
</dbReference>
<keyword evidence="8 10" id="KW-0472">Membrane</keyword>
<evidence type="ECO:0000256" key="4">
    <source>
        <dbReference type="ARBA" id="ARBA00022519"/>
    </source>
</evidence>
<dbReference type="RefSeq" id="WP_147847640.1">
    <property type="nucleotide sequence ID" value="NZ_DATAJT010000604.1"/>
</dbReference>
<feature type="transmembrane region" description="Helical" evidence="10">
    <location>
        <begin position="67"/>
        <end position="93"/>
    </location>
</feature>
<dbReference type="GO" id="GO:0042941">
    <property type="term" value="P:D-alanine transmembrane transport"/>
    <property type="evidence" value="ECO:0007669"/>
    <property type="project" value="TreeGrafter"/>
</dbReference>
<dbReference type="InterPro" id="IPR052157">
    <property type="entry name" value="BCAA_transport_permease"/>
</dbReference>
<dbReference type="GO" id="GO:1903806">
    <property type="term" value="P:L-isoleucine import across plasma membrane"/>
    <property type="evidence" value="ECO:0007669"/>
    <property type="project" value="TreeGrafter"/>
</dbReference>
<dbReference type="InterPro" id="IPR001851">
    <property type="entry name" value="ABC_transp_permease"/>
</dbReference>
<keyword evidence="4" id="KW-0997">Cell inner membrane</keyword>
<evidence type="ECO:0000313" key="11">
    <source>
        <dbReference type="EMBL" id="TXL75427.1"/>
    </source>
</evidence>
<feature type="transmembrane region" description="Helical" evidence="10">
    <location>
        <begin position="6"/>
        <end position="30"/>
    </location>
</feature>
<organism evidence="11 12">
    <name type="scientific">Vineibacter terrae</name>
    <dbReference type="NCBI Taxonomy" id="2586908"/>
    <lineage>
        <taxon>Bacteria</taxon>
        <taxon>Pseudomonadati</taxon>
        <taxon>Pseudomonadota</taxon>
        <taxon>Alphaproteobacteria</taxon>
        <taxon>Hyphomicrobiales</taxon>
        <taxon>Vineibacter</taxon>
    </lineage>
</organism>
<evidence type="ECO:0000256" key="3">
    <source>
        <dbReference type="ARBA" id="ARBA00022475"/>
    </source>
</evidence>
<dbReference type="GO" id="GO:0015188">
    <property type="term" value="F:L-isoleucine transmembrane transporter activity"/>
    <property type="evidence" value="ECO:0007669"/>
    <property type="project" value="TreeGrafter"/>
</dbReference>
<keyword evidence="12" id="KW-1185">Reference proteome</keyword>
<comment type="subcellular location">
    <subcellularLocation>
        <location evidence="1">Cell membrane</location>
        <topology evidence="1">Multi-pass membrane protein</topology>
    </subcellularLocation>
</comment>
<feature type="transmembrane region" description="Helical" evidence="10">
    <location>
        <begin position="265"/>
        <end position="289"/>
    </location>
</feature>
<evidence type="ECO:0000256" key="8">
    <source>
        <dbReference type="ARBA" id="ARBA00023136"/>
    </source>
</evidence>
<evidence type="ECO:0000256" key="1">
    <source>
        <dbReference type="ARBA" id="ARBA00004651"/>
    </source>
</evidence>
<comment type="caution">
    <text evidence="11">The sequence shown here is derived from an EMBL/GenBank/DDBJ whole genome shotgun (WGS) entry which is preliminary data.</text>
</comment>
<keyword evidence="2" id="KW-0813">Transport</keyword>
<dbReference type="GO" id="GO:0015192">
    <property type="term" value="F:L-phenylalanine transmembrane transporter activity"/>
    <property type="evidence" value="ECO:0007669"/>
    <property type="project" value="TreeGrafter"/>
</dbReference>
<dbReference type="GO" id="GO:0015190">
    <property type="term" value="F:L-leucine transmembrane transporter activity"/>
    <property type="evidence" value="ECO:0007669"/>
    <property type="project" value="TreeGrafter"/>
</dbReference>
<feature type="transmembrane region" description="Helical" evidence="10">
    <location>
        <begin position="105"/>
        <end position="126"/>
    </location>
</feature>
<gene>
    <name evidence="11" type="ORF">FHP25_14390</name>
</gene>
<dbReference type="EMBL" id="VDUZ01000014">
    <property type="protein sequence ID" value="TXL75427.1"/>
    <property type="molecule type" value="Genomic_DNA"/>
</dbReference>
<feature type="transmembrane region" description="Helical" evidence="10">
    <location>
        <begin position="37"/>
        <end position="55"/>
    </location>
</feature>
<dbReference type="PANTHER" id="PTHR11795">
    <property type="entry name" value="BRANCHED-CHAIN AMINO ACID TRANSPORT SYSTEM PERMEASE PROTEIN LIVH"/>
    <property type="match status" value="1"/>
</dbReference>